<dbReference type="PANTHER" id="PTHR34475:SF1">
    <property type="entry name" value="CYTOSKELETON PROTEIN RODZ"/>
    <property type="match status" value="1"/>
</dbReference>
<feature type="transmembrane region" description="Helical" evidence="2">
    <location>
        <begin position="106"/>
        <end position="127"/>
    </location>
</feature>
<protein>
    <submittedName>
        <fullName evidence="4">DUF4115 domain-containing protein</fullName>
    </submittedName>
</protein>
<organism evidence="4 5">
    <name type="scientific">Pseudomarimonas salicorniae</name>
    <dbReference type="NCBI Taxonomy" id="2933270"/>
    <lineage>
        <taxon>Bacteria</taxon>
        <taxon>Pseudomonadati</taxon>
        <taxon>Pseudomonadota</taxon>
        <taxon>Gammaproteobacteria</taxon>
        <taxon>Lysobacterales</taxon>
        <taxon>Lysobacteraceae</taxon>
        <taxon>Pseudomarimonas</taxon>
    </lineage>
</organism>
<dbReference type="InterPro" id="IPR010982">
    <property type="entry name" value="Lambda_DNA-bd_dom_sf"/>
</dbReference>
<keyword evidence="5" id="KW-1185">Reference proteome</keyword>
<dbReference type="PANTHER" id="PTHR34475">
    <property type="match status" value="1"/>
</dbReference>
<dbReference type="InterPro" id="IPR050400">
    <property type="entry name" value="Bact_Cytoskel_RodZ"/>
</dbReference>
<proteinExistence type="predicted"/>
<keyword evidence="2" id="KW-0812">Transmembrane</keyword>
<dbReference type="InterPro" id="IPR025194">
    <property type="entry name" value="RodZ-like_C"/>
</dbReference>
<keyword evidence="2" id="KW-0472">Membrane</keyword>
<gene>
    <name evidence="4" type="ORF">M0G41_04745</name>
</gene>
<accession>A0ABT0GEK9</accession>
<name>A0ABT0GEK9_9GAMM</name>
<dbReference type="Proteomes" id="UP001431449">
    <property type="component" value="Unassembled WGS sequence"/>
</dbReference>
<comment type="caution">
    <text evidence="4">The sequence shown here is derived from an EMBL/GenBank/DDBJ whole genome shotgun (WGS) entry which is preliminary data.</text>
</comment>
<dbReference type="Gene3D" id="1.10.260.40">
    <property type="entry name" value="lambda repressor-like DNA-binding domains"/>
    <property type="match status" value="1"/>
</dbReference>
<dbReference type="CDD" id="cd00093">
    <property type="entry name" value="HTH_XRE"/>
    <property type="match status" value="1"/>
</dbReference>
<dbReference type="SUPFAM" id="SSF47413">
    <property type="entry name" value="lambda repressor-like DNA-binding domains"/>
    <property type="match status" value="1"/>
</dbReference>
<feature type="compositionally biased region" description="Low complexity" evidence="1">
    <location>
        <begin position="158"/>
        <end position="173"/>
    </location>
</feature>
<evidence type="ECO:0000256" key="1">
    <source>
        <dbReference type="SAM" id="MobiDB-lite"/>
    </source>
</evidence>
<evidence type="ECO:0000256" key="2">
    <source>
        <dbReference type="SAM" id="Phobius"/>
    </source>
</evidence>
<dbReference type="InterPro" id="IPR001387">
    <property type="entry name" value="Cro/C1-type_HTH"/>
</dbReference>
<reference evidence="4" key="1">
    <citation type="submission" date="2022-04" db="EMBL/GenBank/DDBJ databases">
        <title>Lysobacter sp. CAU 1642 isolated from sea sand.</title>
        <authorList>
            <person name="Kim W."/>
        </authorList>
    </citation>
    <scope>NUCLEOTIDE SEQUENCE</scope>
    <source>
        <strain evidence="4">CAU 1642</strain>
    </source>
</reference>
<dbReference type="RefSeq" id="WP_248205784.1">
    <property type="nucleotide sequence ID" value="NZ_JALNMH010000003.1"/>
</dbReference>
<dbReference type="Pfam" id="PF13413">
    <property type="entry name" value="HTH_25"/>
    <property type="match status" value="1"/>
</dbReference>
<evidence type="ECO:0000259" key="3">
    <source>
        <dbReference type="Pfam" id="PF13464"/>
    </source>
</evidence>
<evidence type="ECO:0000313" key="4">
    <source>
        <dbReference type="EMBL" id="MCK7592976.1"/>
    </source>
</evidence>
<keyword evidence="2" id="KW-1133">Transmembrane helix</keyword>
<feature type="region of interest" description="Disordered" evidence="1">
    <location>
        <begin position="137"/>
        <end position="174"/>
    </location>
</feature>
<feature type="domain" description="Cytoskeleton protein RodZ-like C-terminal" evidence="3">
    <location>
        <begin position="210"/>
        <end position="279"/>
    </location>
</feature>
<evidence type="ECO:0000313" key="5">
    <source>
        <dbReference type="Proteomes" id="UP001431449"/>
    </source>
</evidence>
<sequence length="292" mass="31686">MTDPIDCERKSLGPRLREAREARGLSTLQAAEQLHLPHAVIESLENERFEQLGASIYVRGHLRSYLRLLELPEVLAEEGVRKMGEAPPALRTTTHTPRLKYLTDRYAMRAVYVLLTLSIIVPALWVATQHAGLGGMPRSARSLDAPPVPAQDSGPRSPAALQPGAAQQLPAAPAERETVVASMAPFYNAPRSAEPEPAESETSAAGGWLLRFSEDSWVEVLAVDGRRLEYGLVRADSERRFPQGQVARVALGNAGGVEVLRDGASVDLQPFRRANVARFAVSSDGSLQPTSD</sequence>
<dbReference type="Pfam" id="PF13464">
    <property type="entry name" value="RodZ_C"/>
    <property type="match status" value="1"/>
</dbReference>
<dbReference type="EMBL" id="JALNMH010000003">
    <property type="protein sequence ID" value="MCK7592976.1"/>
    <property type="molecule type" value="Genomic_DNA"/>
</dbReference>